<evidence type="ECO:0000313" key="1">
    <source>
        <dbReference type="EMBL" id="QVL37728.1"/>
    </source>
</evidence>
<organism evidence="1 2">
    <name type="scientific">Aminirod propionatiphilus</name>
    <dbReference type="NCBI Taxonomy" id="3415223"/>
    <lineage>
        <taxon>Bacteria</taxon>
        <taxon>Thermotogati</taxon>
        <taxon>Synergistota</taxon>
        <taxon>Synergistia</taxon>
        <taxon>Synergistales</taxon>
        <taxon>Aminiphilaceae</taxon>
        <taxon>Aminirod</taxon>
    </lineage>
</organism>
<accession>A0ACD1E091</accession>
<reference evidence="1" key="1">
    <citation type="submission" date="2021-05" db="EMBL/GenBank/DDBJ databases">
        <title>An isolated secondary fermenter in methanogenic hydrocarbon-degrading communities.</title>
        <authorList>
            <person name="Liu Y.-F."/>
            <person name="Liu Z.-l."/>
        </authorList>
    </citation>
    <scope>NUCLEOTIDE SEQUENCE</scope>
    <source>
        <strain evidence="1">L-13</strain>
    </source>
</reference>
<dbReference type="EMBL" id="CP074691">
    <property type="protein sequence ID" value="QVL37728.1"/>
    <property type="molecule type" value="Genomic_DNA"/>
</dbReference>
<evidence type="ECO:0000313" key="2">
    <source>
        <dbReference type="Proteomes" id="UP000682204"/>
    </source>
</evidence>
<name>A0ACD1E091_9BACT</name>
<gene>
    <name evidence="1" type="ORF">KIH16_13040</name>
</gene>
<sequence length="125" mass="14010">MEREKEGLYYGGSLEDLPQEPMEGHGGVTKRVVFGPGRFWDDHVVRYFTTEGGGKTPFHSHDWPHYVIILEGQARGVLGEATCDLRAGSWAYVPPDEEHCFENTGTGPLKFLCIVPRRGDAFDAR</sequence>
<keyword evidence="2" id="KW-1185">Reference proteome</keyword>
<proteinExistence type="predicted"/>
<protein>
    <submittedName>
        <fullName evidence="1">Cupin domain-containing protein</fullName>
    </submittedName>
</protein>
<dbReference type="Proteomes" id="UP000682204">
    <property type="component" value="Chromosome"/>
</dbReference>